<accession>A0A168NW11</accession>
<protein>
    <submittedName>
        <fullName evidence="2">Uncharacterized protein</fullName>
    </submittedName>
</protein>
<evidence type="ECO:0000313" key="3">
    <source>
        <dbReference type="Proteomes" id="UP000077051"/>
    </source>
</evidence>
<organism evidence="2 3">
    <name type="scientific">Mucor lusitanicus CBS 277.49</name>
    <dbReference type="NCBI Taxonomy" id="747725"/>
    <lineage>
        <taxon>Eukaryota</taxon>
        <taxon>Fungi</taxon>
        <taxon>Fungi incertae sedis</taxon>
        <taxon>Mucoromycota</taxon>
        <taxon>Mucoromycotina</taxon>
        <taxon>Mucoromycetes</taxon>
        <taxon>Mucorales</taxon>
        <taxon>Mucorineae</taxon>
        <taxon>Mucoraceae</taxon>
        <taxon>Mucor</taxon>
    </lineage>
</organism>
<dbReference type="VEuPathDB" id="FungiDB:MUCCIDRAFT_107410"/>
<feature type="region of interest" description="Disordered" evidence="1">
    <location>
        <begin position="173"/>
        <end position="197"/>
    </location>
</feature>
<comment type="caution">
    <text evidence="2">The sequence shown here is derived from an EMBL/GenBank/DDBJ whole genome shotgun (WGS) entry which is preliminary data.</text>
</comment>
<proteinExistence type="predicted"/>
<name>A0A168NW11_MUCCL</name>
<evidence type="ECO:0000256" key="1">
    <source>
        <dbReference type="SAM" id="MobiDB-lite"/>
    </source>
</evidence>
<dbReference type="EMBL" id="AMYB01000002">
    <property type="protein sequence ID" value="OAD06818.1"/>
    <property type="molecule type" value="Genomic_DNA"/>
</dbReference>
<dbReference type="Proteomes" id="UP000077051">
    <property type="component" value="Unassembled WGS sequence"/>
</dbReference>
<reference evidence="2 3" key="1">
    <citation type="submission" date="2015-06" db="EMBL/GenBank/DDBJ databases">
        <title>Expansion of signal transduction pathways in fungi by whole-genome duplication.</title>
        <authorList>
            <consortium name="DOE Joint Genome Institute"/>
            <person name="Corrochano L.M."/>
            <person name="Kuo A."/>
            <person name="Marcet-Houben M."/>
            <person name="Polaino S."/>
            <person name="Salamov A."/>
            <person name="Villalobos J.M."/>
            <person name="Alvarez M.I."/>
            <person name="Avalos J."/>
            <person name="Benito E.P."/>
            <person name="Benoit I."/>
            <person name="Burger G."/>
            <person name="Camino L.P."/>
            <person name="Canovas D."/>
            <person name="Cerda-Olmedo E."/>
            <person name="Cheng J.-F."/>
            <person name="Dominguez A."/>
            <person name="Elias M."/>
            <person name="Eslava A.P."/>
            <person name="Glaser F."/>
            <person name="Grimwood J."/>
            <person name="Gutierrez G."/>
            <person name="Heitman J."/>
            <person name="Henrissat B."/>
            <person name="Iturriaga E.A."/>
            <person name="Lang B.F."/>
            <person name="Lavin J.L."/>
            <person name="Lee S."/>
            <person name="Li W."/>
            <person name="Lindquist E."/>
            <person name="Lopez-Garcia S."/>
            <person name="Luque E.M."/>
            <person name="Marcos A.T."/>
            <person name="Martin J."/>
            <person name="Mccluskey K."/>
            <person name="Medina H.R."/>
            <person name="Miralles-Duran A."/>
            <person name="Miyazaki A."/>
            <person name="Munoz-Torres E."/>
            <person name="Oguiza J.A."/>
            <person name="Ohm R."/>
            <person name="Olmedo M."/>
            <person name="Orejas M."/>
            <person name="Ortiz-Castellanos L."/>
            <person name="Pisabarro A.G."/>
            <person name="Rodriguez-Romero J."/>
            <person name="Ruiz-Herrera J."/>
            <person name="Ruiz-Vazquez R."/>
            <person name="Sanz C."/>
            <person name="Schackwitz W."/>
            <person name="Schmutz J."/>
            <person name="Shahriari M."/>
            <person name="Shelest E."/>
            <person name="Silva-Franco F."/>
            <person name="Soanes D."/>
            <person name="Syed K."/>
            <person name="Tagua V.G."/>
            <person name="Talbot N.J."/>
            <person name="Thon M."/>
            <person name="De Vries R.P."/>
            <person name="Wiebenga A."/>
            <person name="Yadav J.S."/>
            <person name="Braun E.L."/>
            <person name="Baker S."/>
            <person name="Garre V."/>
            <person name="Horwitz B."/>
            <person name="Torres-Martinez S."/>
            <person name="Idnurm A."/>
            <person name="Herrera-Estrella A."/>
            <person name="Gabaldon T."/>
            <person name="Grigoriev I.V."/>
        </authorList>
    </citation>
    <scope>NUCLEOTIDE SEQUENCE [LARGE SCALE GENOMIC DNA]</scope>
    <source>
        <strain evidence="2 3">CBS 277.49</strain>
    </source>
</reference>
<dbReference type="AlphaFoldDB" id="A0A168NW11"/>
<gene>
    <name evidence="2" type="ORF">MUCCIDRAFT_107410</name>
</gene>
<dbReference type="OrthoDB" id="2400069at2759"/>
<keyword evidence="3" id="KW-1185">Reference proteome</keyword>
<feature type="compositionally biased region" description="Basic and acidic residues" evidence="1">
    <location>
        <begin position="187"/>
        <end position="196"/>
    </location>
</feature>
<evidence type="ECO:0000313" key="2">
    <source>
        <dbReference type="EMBL" id="OAD06818.1"/>
    </source>
</evidence>
<sequence>MNSSINYLELLTIWKHFGGTKLTCLMDLAAQIWRHCFATDTRLLLTYIPSKFNPVDPLYRNQLRQLEWSLSTATFNMLNSIWGPMQVDCFASQTNHKLPKYISWTWDLQAIGTDAMLIDWRKLRCLYLCPQWNLILPVVNKRNMVSNSLQAGNSSSHAYKSYGYHLRKRRRVVPSGGQQQLDFPGLEDPRIAERPRPSGVSSAVEALLAQAPAPHQLAQDSSSLYQMV</sequence>